<accession>A0A7J6UNZ7</accession>
<reference evidence="1 2" key="1">
    <citation type="submission" date="2020-04" db="EMBL/GenBank/DDBJ databases">
        <title>Perkinsus olseni comparative genomics.</title>
        <authorList>
            <person name="Bogema D.R."/>
        </authorList>
    </citation>
    <scope>NUCLEOTIDE SEQUENCE [LARGE SCALE GENOMIC DNA]</scope>
    <source>
        <strain evidence="1 2">ATCC PRA-207</strain>
    </source>
</reference>
<keyword evidence="2" id="KW-1185">Reference proteome</keyword>
<dbReference type="Proteomes" id="UP000553632">
    <property type="component" value="Unassembled WGS sequence"/>
</dbReference>
<protein>
    <submittedName>
        <fullName evidence="1">Uncharacterized protein</fullName>
    </submittedName>
</protein>
<sequence length="124" mass="13792">TAIRSAIITPNCTLATRTWEVPTGNQRLAHLLVLWNGQKVHPIVDTGSVSFYVVDGFVVRYRQQHTGKPYDQRGVCGARVERQESLLSLDSCPLLKRQERKLLLAGSRSAEYRPLEAGGTSLSE</sequence>
<evidence type="ECO:0000313" key="2">
    <source>
        <dbReference type="Proteomes" id="UP000553632"/>
    </source>
</evidence>
<evidence type="ECO:0000313" key="1">
    <source>
        <dbReference type="EMBL" id="KAF4758917.1"/>
    </source>
</evidence>
<dbReference type="EMBL" id="JABANO010000837">
    <property type="protein sequence ID" value="KAF4758917.1"/>
    <property type="molecule type" value="Genomic_DNA"/>
</dbReference>
<feature type="non-terminal residue" evidence="1">
    <location>
        <position position="124"/>
    </location>
</feature>
<dbReference type="AlphaFoldDB" id="A0A7J6UNZ7"/>
<proteinExistence type="predicted"/>
<name>A0A7J6UNZ7_PEROL</name>
<comment type="caution">
    <text evidence="1">The sequence shown here is derived from an EMBL/GenBank/DDBJ whole genome shotgun (WGS) entry which is preliminary data.</text>
</comment>
<gene>
    <name evidence="1" type="ORF">FOZ63_007926</name>
</gene>
<organism evidence="1 2">
    <name type="scientific">Perkinsus olseni</name>
    <name type="common">Perkinsus atlanticus</name>
    <dbReference type="NCBI Taxonomy" id="32597"/>
    <lineage>
        <taxon>Eukaryota</taxon>
        <taxon>Sar</taxon>
        <taxon>Alveolata</taxon>
        <taxon>Perkinsozoa</taxon>
        <taxon>Perkinsea</taxon>
        <taxon>Perkinsida</taxon>
        <taxon>Perkinsidae</taxon>
        <taxon>Perkinsus</taxon>
    </lineage>
</organism>